<name>A0ABQ9Y4M6_9EUKA</name>
<evidence type="ECO:0000313" key="3">
    <source>
        <dbReference type="Proteomes" id="UP001281761"/>
    </source>
</evidence>
<feature type="region of interest" description="Disordered" evidence="1">
    <location>
        <begin position="201"/>
        <end position="222"/>
    </location>
</feature>
<reference evidence="2 3" key="1">
    <citation type="journal article" date="2022" name="bioRxiv">
        <title>Genomics of Preaxostyla Flagellates Illuminates Evolutionary Transitions and the Path Towards Mitochondrial Loss.</title>
        <authorList>
            <person name="Novak L.V.F."/>
            <person name="Treitli S.C."/>
            <person name="Pyrih J."/>
            <person name="Halakuc P."/>
            <person name="Pipaliya S.V."/>
            <person name="Vacek V."/>
            <person name="Brzon O."/>
            <person name="Soukal P."/>
            <person name="Eme L."/>
            <person name="Dacks J.B."/>
            <person name="Karnkowska A."/>
            <person name="Elias M."/>
            <person name="Hampl V."/>
        </authorList>
    </citation>
    <scope>NUCLEOTIDE SEQUENCE [LARGE SCALE GENOMIC DNA]</scope>
    <source>
        <strain evidence="2">NAU3</strain>
        <tissue evidence="2">Gut</tissue>
    </source>
</reference>
<protein>
    <submittedName>
        <fullName evidence="2">Uncharacterized protein</fullName>
    </submittedName>
</protein>
<evidence type="ECO:0000313" key="2">
    <source>
        <dbReference type="EMBL" id="KAK2958664.1"/>
    </source>
</evidence>
<comment type="caution">
    <text evidence="2">The sequence shown here is derived from an EMBL/GenBank/DDBJ whole genome shotgun (WGS) entry which is preliminary data.</text>
</comment>
<dbReference type="EMBL" id="JARBJD010000036">
    <property type="protein sequence ID" value="KAK2958664.1"/>
    <property type="molecule type" value="Genomic_DNA"/>
</dbReference>
<accession>A0ABQ9Y4M6</accession>
<feature type="compositionally biased region" description="Acidic residues" evidence="1">
    <location>
        <begin position="211"/>
        <end position="222"/>
    </location>
</feature>
<organism evidence="2 3">
    <name type="scientific">Blattamonas nauphoetae</name>
    <dbReference type="NCBI Taxonomy" id="2049346"/>
    <lineage>
        <taxon>Eukaryota</taxon>
        <taxon>Metamonada</taxon>
        <taxon>Preaxostyla</taxon>
        <taxon>Oxymonadida</taxon>
        <taxon>Blattamonas</taxon>
    </lineage>
</organism>
<dbReference type="Proteomes" id="UP001281761">
    <property type="component" value="Unassembled WGS sequence"/>
</dbReference>
<keyword evidence="3" id="KW-1185">Reference proteome</keyword>
<proteinExistence type="predicted"/>
<sequence length="222" mass="25216">MPQIQNRNFRTELYQLLVKHRPLPLTDVCQHHHNRERNVSLLITKHSCARSHQQKHHRASVSVDVVPLQTFCPSMNSSSSLFLRHSAPTFLQLSLSFILILPFSNNKAHLRHLNPTQERTSTSGSRLTCTNPQQQRHRSWKAWMSELKSRRQPTSSSCRAAPHVADKLSTVYVQTSLRLSTKDHPSPLHCQVTYSTLASPVPSPSFCPANGEDESVQETEVD</sequence>
<evidence type="ECO:0000256" key="1">
    <source>
        <dbReference type="SAM" id="MobiDB-lite"/>
    </source>
</evidence>
<gene>
    <name evidence="2" type="ORF">BLNAU_6433</name>
</gene>